<keyword evidence="9" id="KW-1185">Reference proteome</keyword>
<keyword evidence="2" id="KW-0645">Protease</keyword>
<evidence type="ECO:0000256" key="5">
    <source>
        <dbReference type="SAM" id="MobiDB-lite"/>
    </source>
</evidence>
<keyword evidence="6" id="KW-0812">Transmembrane</keyword>
<dbReference type="Pfam" id="PF01343">
    <property type="entry name" value="Peptidase_S49"/>
    <property type="match status" value="1"/>
</dbReference>
<feature type="domain" description="Peptidase S49" evidence="7">
    <location>
        <begin position="154"/>
        <end position="316"/>
    </location>
</feature>
<dbReference type="Proteomes" id="UP000516117">
    <property type="component" value="Chromosome"/>
</dbReference>
<dbReference type="GO" id="GO:0008236">
    <property type="term" value="F:serine-type peptidase activity"/>
    <property type="evidence" value="ECO:0007669"/>
    <property type="project" value="UniProtKB-KW"/>
</dbReference>
<dbReference type="PANTHER" id="PTHR42987">
    <property type="entry name" value="PEPTIDASE S49"/>
    <property type="match status" value="1"/>
</dbReference>
<dbReference type="RefSeq" id="WP_187722223.1">
    <property type="nucleotide sequence ID" value="NZ_CP060789.1"/>
</dbReference>
<evidence type="ECO:0000256" key="2">
    <source>
        <dbReference type="ARBA" id="ARBA00022670"/>
    </source>
</evidence>
<organism evidence="8 9">
    <name type="scientific">Tessaracoccus defluvii</name>
    <dbReference type="NCBI Taxonomy" id="1285901"/>
    <lineage>
        <taxon>Bacteria</taxon>
        <taxon>Bacillati</taxon>
        <taxon>Actinomycetota</taxon>
        <taxon>Actinomycetes</taxon>
        <taxon>Propionibacteriales</taxon>
        <taxon>Propionibacteriaceae</taxon>
        <taxon>Tessaracoccus</taxon>
    </lineage>
</organism>
<dbReference type="EMBL" id="CP060789">
    <property type="protein sequence ID" value="QNP57122.1"/>
    <property type="molecule type" value="Genomic_DNA"/>
</dbReference>
<evidence type="ECO:0000256" key="4">
    <source>
        <dbReference type="ARBA" id="ARBA00022825"/>
    </source>
</evidence>
<proteinExistence type="inferred from homology"/>
<evidence type="ECO:0000256" key="1">
    <source>
        <dbReference type="ARBA" id="ARBA00008683"/>
    </source>
</evidence>
<keyword evidence="6" id="KW-1133">Transmembrane helix</keyword>
<evidence type="ECO:0000259" key="7">
    <source>
        <dbReference type="Pfam" id="PF01343"/>
    </source>
</evidence>
<dbReference type="SUPFAM" id="SSF52096">
    <property type="entry name" value="ClpP/crotonase"/>
    <property type="match status" value="1"/>
</dbReference>
<dbReference type="PANTHER" id="PTHR42987:SF4">
    <property type="entry name" value="PROTEASE SOHB-RELATED"/>
    <property type="match status" value="1"/>
</dbReference>
<name>A0A7H0H9A6_9ACTN</name>
<dbReference type="InterPro" id="IPR029045">
    <property type="entry name" value="ClpP/crotonase-like_dom_sf"/>
</dbReference>
<dbReference type="CDD" id="cd07023">
    <property type="entry name" value="S49_Sppa_N_C"/>
    <property type="match status" value="1"/>
</dbReference>
<evidence type="ECO:0000256" key="3">
    <source>
        <dbReference type="ARBA" id="ARBA00022801"/>
    </source>
</evidence>
<dbReference type="InterPro" id="IPR002142">
    <property type="entry name" value="Peptidase_S49"/>
</dbReference>
<sequence>MALPPAPRVAPIVPSQPEKPRKGSFLRGLGLGSGFGLGLGATAIVGGLVATLVVVGLGVAAAAGGSTGTAANLTTVWGAGAKTLRAIPIQGAIMADGSDGGLLSGGTYGYEIADQLDALTVDDSSGVVLLVNTPGGSISGSKAIADAIERYQERTEQKVLVHVSSMSASGGVYATAPADEIVSDHGTLIGSIGVIMGPFYHYKDATGLTGNLLESGVTTTGGVTSEYLTAGTGKDFGNPFRAITEAERAHYQAGIDVEYAKFVDHVSTHRDIPSQTIIDEFGAFMFDPDTAKANGLIDEVLGRDEFFRHAAEAAGLDPADTRVEMLSVPTGWESLLGISADRVPGYAPPVDQGPG</sequence>
<evidence type="ECO:0000256" key="6">
    <source>
        <dbReference type="SAM" id="Phobius"/>
    </source>
</evidence>
<dbReference type="AlphaFoldDB" id="A0A7H0H9A6"/>
<dbReference type="Gene3D" id="6.20.330.10">
    <property type="match status" value="1"/>
</dbReference>
<gene>
    <name evidence="8" type="ORF">H9L22_07490</name>
</gene>
<dbReference type="Gene3D" id="3.90.226.10">
    <property type="entry name" value="2-enoyl-CoA Hydratase, Chain A, domain 1"/>
    <property type="match status" value="1"/>
</dbReference>
<evidence type="ECO:0000313" key="9">
    <source>
        <dbReference type="Proteomes" id="UP000516117"/>
    </source>
</evidence>
<evidence type="ECO:0000313" key="8">
    <source>
        <dbReference type="EMBL" id="QNP57122.1"/>
    </source>
</evidence>
<keyword evidence="4" id="KW-0720">Serine protease</keyword>
<comment type="similarity">
    <text evidence="1">Belongs to the peptidase S49 family.</text>
</comment>
<dbReference type="GO" id="GO:0006508">
    <property type="term" value="P:proteolysis"/>
    <property type="evidence" value="ECO:0007669"/>
    <property type="project" value="UniProtKB-KW"/>
</dbReference>
<feature type="region of interest" description="Disordered" evidence="5">
    <location>
        <begin position="1"/>
        <end position="21"/>
    </location>
</feature>
<feature type="transmembrane region" description="Helical" evidence="6">
    <location>
        <begin position="29"/>
        <end position="62"/>
    </location>
</feature>
<accession>A0A7H0H9A6</accession>
<keyword evidence="3" id="KW-0378">Hydrolase</keyword>
<dbReference type="InterPro" id="IPR047272">
    <property type="entry name" value="S49_SppA_C"/>
</dbReference>
<dbReference type="KEGG" id="tdf:H9L22_07490"/>
<reference evidence="8 9" key="1">
    <citation type="submission" date="2020-08" db="EMBL/GenBank/DDBJ databases">
        <title>Genome sequence of Tessaracoccus defluvii JCM 17540T.</title>
        <authorList>
            <person name="Hyun D.-W."/>
            <person name="Bae J.-W."/>
        </authorList>
    </citation>
    <scope>NUCLEOTIDE SEQUENCE [LARGE SCALE GENOMIC DNA]</scope>
    <source>
        <strain evidence="8 9">JCM 17540</strain>
    </source>
</reference>
<protein>
    <submittedName>
        <fullName evidence="8">S49 family peptidase</fullName>
    </submittedName>
</protein>
<keyword evidence="6" id="KW-0472">Membrane</keyword>